<evidence type="ECO:0000313" key="9">
    <source>
        <dbReference type="Proteomes" id="UP000028760"/>
    </source>
</evidence>
<dbReference type="Gene3D" id="2.10.70.10">
    <property type="entry name" value="Complement Module, domain 1"/>
    <property type="match status" value="2"/>
</dbReference>
<proteinExistence type="predicted"/>
<evidence type="ECO:0000259" key="7">
    <source>
        <dbReference type="PROSITE" id="PS50923"/>
    </source>
</evidence>
<evidence type="ECO:0000256" key="3">
    <source>
        <dbReference type="ARBA" id="ARBA00022729"/>
    </source>
</evidence>
<evidence type="ECO:0000256" key="4">
    <source>
        <dbReference type="ARBA" id="ARBA00023157"/>
    </source>
</evidence>
<feature type="disulfide bond" evidence="5">
    <location>
        <begin position="180"/>
        <end position="207"/>
    </location>
</feature>
<name>A0A087XBL6_POEFO</name>
<dbReference type="PROSITE" id="PS50923">
    <property type="entry name" value="SUSHI"/>
    <property type="match status" value="2"/>
</dbReference>
<feature type="signal peptide" evidence="6">
    <location>
        <begin position="1"/>
        <end position="22"/>
    </location>
</feature>
<dbReference type="Ensembl" id="ENSPFOT00000003173.2">
    <property type="protein sequence ID" value="ENSPFOP00000003169.2"/>
    <property type="gene ID" value="ENSPFOG00000003281.2"/>
</dbReference>
<comment type="caution">
    <text evidence="5">Lacks conserved residue(s) required for the propagation of feature annotation.</text>
</comment>
<evidence type="ECO:0000256" key="1">
    <source>
        <dbReference type="ARBA" id="ARBA00004328"/>
    </source>
</evidence>
<dbReference type="PANTHER" id="PTHR45785:SF2">
    <property type="entry name" value="COMPLEMENT FACTOR H-RELATED"/>
    <property type="match status" value="1"/>
</dbReference>
<dbReference type="Proteomes" id="UP000028760">
    <property type="component" value="Unassembled WGS sequence"/>
</dbReference>
<dbReference type="Pfam" id="PF00084">
    <property type="entry name" value="Sushi"/>
    <property type="match status" value="2"/>
</dbReference>
<feature type="domain" description="Sushi" evidence="7">
    <location>
        <begin position="86"/>
        <end position="146"/>
    </location>
</feature>
<dbReference type="AlphaFoldDB" id="A0A087XBL6"/>
<accession>A0A087XBL6</accession>
<evidence type="ECO:0000313" key="8">
    <source>
        <dbReference type="Ensembl" id="ENSPFOP00000003169.2"/>
    </source>
</evidence>
<evidence type="ECO:0000256" key="5">
    <source>
        <dbReference type="PROSITE-ProRule" id="PRU00302"/>
    </source>
</evidence>
<reference evidence="9" key="1">
    <citation type="submission" date="2013-10" db="EMBL/GenBank/DDBJ databases">
        <authorList>
            <person name="Schartl M."/>
            <person name="Warren W."/>
        </authorList>
    </citation>
    <scope>NUCLEOTIDE SEQUENCE [LARGE SCALE GENOMIC DNA]</scope>
    <source>
        <strain evidence="9">female</strain>
    </source>
</reference>
<dbReference type="EMBL" id="AYCK01008325">
    <property type="status" value="NOT_ANNOTATED_CDS"/>
    <property type="molecule type" value="Genomic_DNA"/>
</dbReference>
<dbReference type="EMBL" id="AYCK01008323">
    <property type="status" value="NOT_ANNOTATED_CDS"/>
    <property type="molecule type" value="Genomic_DNA"/>
</dbReference>
<dbReference type="STRING" id="48698.ENSPFOP00000003169"/>
<organism evidence="8 9">
    <name type="scientific">Poecilia formosa</name>
    <name type="common">Amazon molly</name>
    <name type="synonym">Limia formosa</name>
    <dbReference type="NCBI Taxonomy" id="48698"/>
    <lineage>
        <taxon>Eukaryota</taxon>
        <taxon>Metazoa</taxon>
        <taxon>Chordata</taxon>
        <taxon>Craniata</taxon>
        <taxon>Vertebrata</taxon>
        <taxon>Euteleostomi</taxon>
        <taxon>Actinopterygii</taxon>
        <taxon>Neopterygii</taxon>
        <taxon>Teleostei</taxon>
        <taxon>Neoteleostei</taxon>
        <taxon>Acanthomorphata</taxon>
        <taxon>Ovalentaria</taxon>
        <taxon>Atherinomorphae</taxon>
        <taxon>Cyprinodontiformes</taxon>
        <taxon>Poeciliidae</taxon>
        <taxon>Poeciliinae</taxon>
        <taxon>Poecilia</taxon>
    </lineage>
</organism>
<dbReference type="InterPro" id="IPR035976">
    <property type="entry name" value="Sushi/SCR/CCP_sf"/>
</dbReference>
<sequence length="321" mass="34693">MHMITRSCVLLLWSQLLTSVTCQDCTLEQFLNSRHFDSNFDVSGLDATYSGGKQVRVPCSVGYTGYFKLICTEGNWIPSGRKCEPKSCGHPGDAQFGDFRLVVGDDYVFGSQIVYECNPGYHMVSRSSRRRCLADGWDGTIAVCEVITCEIGGQDPNLYVSGLTPIGGTIKPGHKLSFLCAPGYQLDGSKETECLPTGQWTASFPSCSGIPCKVEPLSVGLRRVGSASQNLVNPGDILRFLCEGGYTALSDSASPSSKLTINDICPIIPAIKCDLALASIPGTTYDPSYKNMFSPGETVRVTCGEKHWILDMQTTVADVTC</sequence>
<reference evidence="8" key="3">
    <citation type="submission" date="2025-09" db="UniProtKB">
        <authorList>
            <consortium name="Ensembl"/>
        </authorList>
    </citation>
    <scope>IDENTIFICATION</scope>
</reference>
<keyword evidence="4 5" id="KW-1015">Disulfide bond</keyword>
<feature type="disulfide bond" evidence="5">
    <location>
        <begin position="117"/>
        <end position="144"/>
    </location>
</feature>
<dbReference type="GeneTree" id="ENSGT00940000154386"/>
<dbReference type="InterPro" id="IPR051503">
    <property type="entry name" value="ComplSys_Reg/VirEntry_Med"/>
</dbReference>
<dbReference type="SMART" id="SM00032">
    <property type="entry name" value="CCP"/>
    <property type="match status" value="3"/>
</dbReference>
<dbReference type="InterPro" id="IPR000436">
    <property type="entry name" value="Sushi_SCR_CCP_dom"/>
</dbReference>
<dbReference type="EMBL" id="AYCK01008324">
    <property type="status" value="NOT_ANNOTATED_CDS"/>
    <property type="molecule type" value="Genomic_DNA"/>
</dbReference>
<reference evidence="8" key="2">
    <citation type="submission" date="2025-08" db="UniProtKB">
        <authorList>
            <consortium name="Ensembl"/>
        </authorList>
    </citation>
    <scope>IDENTIFICATION</scope>
</reference>
<keyword evidence="2 5" id="KW-0768">Sushi</keyword>
<dbReference type="SUPFAM" id="SSF57535">
    <property type="entry name" value="Complement control module/SCR domain"/>
    <property type="match status" value="2"/>
</dbReference>
<dbReference type="eggNOG" id="ENOG502QVSB">
    <property type="taxonomic scope" value="Eukaryota"/>
</dbReference>
<comment type="subcellular location">
    <subcellularLocation>
        <location evidence="1">Virion</location>
    </subcellularLocation>
</comment>
<feature type="domain" description="Sushi" evidence="7">
    <location>
        <begin position="147"/>
        <end position="209"/>
    </location>
</feature>
<evidence type="ECO:0000256" key="2">
    <source>
        <dbReference type="ARBA" id="ARBA00022659"/>
    </source>
</evidence>
<feature type="chain" id="PRO_5001832646" description="Sushi domain-containing protein" evidence="6">
    <location>
        <begin position="23"/>
        <end position="321"/>
    </location>
</feature>
<keyword evidence="3 6" id="KW-0732">Signal</keyword>
<dbReference type="PANTHER" id="PTHR45785">
    <property type="entry name" value="COMPLEMENT FACTOR H-RELATED"/>
    <property type="match status" value="1"/>
</dbReference>
<protein>
    <recommendedName>
        <fullName evidence="7">Sushi domain-containing protein</fullName>
    </recommendedName>
</protein>
<dbReference type="CDD" id="cd00033">
    <property type="entry name" value="CCP"/>
    <property type="match status" value="2"/>
</dbReference>
<evidence type="ECO:0000256" key="6">
    <source>
        <dbReference type="SAM" id="SignalP"/>
    </source>
</evidence>
<keyword evidence="9" id="KW-1185">Reference proteome</keyword>